<keyword evidence="7" id="KW-1185">Reference proteome</keyword>
<evidence type="ECO:0000256" key="2">
    <source>
        <dbReference type="ARBA" id="ARBA00023043"/>
    </source>
</evidence>
<dbReference type="Pfam" id="PF22939">
    <property type="entry name" value="WHD_GPIID"/>
    <property type="match status" value="1"/>
</dbReference>
<dbReference type="SMART" id="SM00248">
    <property type="entry name" value="ANK"/>
    <property type="match status" value="7"/>
</dbReference>
<evidence type="ECO:0000256" key="3">
    <source>
        <dbReference type="PROSITE-ProRule" id="PRU00023"/>
    </source>
</evidence>
<gene>
    <name evidence="6" type="ORF">SLS56_010564</name>
</gene>
<sequence>MDDLGKPGGECNPVAYAFCSALVQGNTSLDSIARVWISQLIRSSTVAHSIASEQGLKCASSPLASEVDVFRLLRSILCAIPNCNLILDGFDEFTNIEGRRRLFLQNVKAAIAWTNTRVLIVSRDDIVDDISASFADSANQLFFNYQIQESDVKTDVERFAKEVVDKSVPSRPDNLKLELANQLAKTSGGMFLWVKMQESQLQNNESPTRPQIDIKGGSERLSDVFEESWKKIQDLDHQERERAVAMLRWTMFAFRPLTVSELADALQAEFDMGSGKDKEQSFGVDSITKDLRQLCEPLIELRDPEDHEKSRSQTIHILHSSVRDYVVSPDFHHRATLPAQISLSNISAQHCRLAEICLRFLSSEDSWNRPDCGFLDYAARSWYRHVIETKKEDVHQIPSLKQFLAPRHTACFKLWARFAEKHLNPKYDDAPEPSTPLYYANVNIQGGAFGTPLIAAAFYGREKMVSRLLDSGADSTVAIPAKLRHTALFAAVRNNHLGTFRILLDRENNAPISLPNKNNIAPLHSAALNGNLDMVKILLDLGANPSTPGLESNTPFYNAASSGHVAVAKLLFEHDPNQLNDHFFNGYTPLGAAAENGYLAVVKFLLKSGADITATNDNGMSSLYGAVMSGKRDIVELLLDHGASISVRRTGGWTPLHLAAESGQVDMITEFCRNGDKN</sequence>
<evidence type="ECO:0000313" key="6">
    <source>
        <dbReference type="EMBL" id="KAL1618412.1"/>
    </source>
</evidence>
<dbReference type="PANTHER" id="PTHR24166:SF48">
    <property type="entry name" value="PROTEIN VAPYRIN"/>
    <property type="match status" value="1"/>
</dbReference>
<dbReference type="PROSITE" id="PS50297">
    <property type="entry name" value="ANK_REP_REGION"/>
    <property type="match status" value="4"/>
</dbReference>
<dbReference type="PANTHER" id="PTHR24166">
    <property type="entry name" value="ROLLING PEBBLES, ISOFORM B"/>
    <property type="match status" value="1"/>
</dbReference>
<feature type="repeat" description="ANK" evidence="3">
    <location>
        <begin position="651"/>
        <end position="678"/>
    </location>
</feature>
<accession>A0ABR3SFJ6</accession>
<dbReference type="Proteomes" id="UP001521116">
    <property type="component" value="Unassembled WGS sequence"/>
</dbReference>
<dbReference type="InterPro" id="IPR036770">
    <property type="entry name" value="Ankyrin_rpt-contain_sf"/>
</dbReference>
<dbReference type="PRINTS" id="PR01415">
    <property type="entry name" value="ANKYRIN"/>
</dbReference>
<keyword evidence="1" id="KW-0677">Repeat</keyword>
<evidence type="ECO:0000259" key="4">
    <source>
        <dbReference type="Pfam" id="PF22939"/>
    </source>
</evidence>
<reference evidence="6 7" key="1">
    <citation type="submission" date="2024-02" db="EMBL/GenBank/DDBJ databases">
        <title>De novo assembly and annotation of 12 fungi associated with fruit tree decline syndrome in Ontario, Canada.</title>
        <authorList>
            <person name="Sulman M."/>
            <person name="Ellouze W."/>
            <person name="Ilyukhin E."/>
        </authorList>
    </citation>
    <scope>NUCLEOTIDE SEQUENCE [LARGE SCALE GENOMIC DNA]</scope>
    <source>
        <strain evidence="6 7">M1-105</strain>
    </source>
</reference>
<dbReference type="EMBL" id="JAJVDC020000208">
    <property type="protein sequence ID" value="KAL1618412.1"/>
    <property type="molecule type" value="Genomic_DNA"/>
</dbReference>
<evidence type="ECO:0008006" key="8">
    <source>
        <dbReference type="Google" id="ProtNLM"/>
    </source>
</evidence>
<dbReference type="Pfam" id="PF00023">
    <property type="entry name" value="Ank"/>
    <property type="match status" value="1"/>
</dbReference>
<evidence type="ECO:0000256" key="1">
    <source>
        <dbReference type="ARBA" id="ARBA00022737"/>
    </source>
</evidence>
<organism evidence="6 7">
    <name type="scientific">Neofusicoccum ribis</name>
    <dbReference type="NCBI Taxonomy" id="45134"/>
    <lineage>
        <taxon>Eukaryota</taxon>
        <taxon>Fungi</taxon>
        <taxon>Dikarya</taxon>
        <taxon>Ascomycota</taxon>
        <taxon>Pezizomycotina</taxon>
        <taxon>Dothideomycetes</taxon>
        <taxon>Dothideomycetes incertae sedis</taxon>
        <taxon>Botryosphaeriales</taxon>
        <taxon>Botryosphaeriaceae</taxon>
        <taxon>Neofusicoccum</taxon>
    </lineage>
</organism>
<dbReference type="InterPro" id="IPR056884">
    <property type="entry name" value="NPHP3-like_N"/>
</dbReference>
<dbReference type="InterPro" id="IPR054471">
    <property type="entry name" value="GPIID_WHD"/>
</dbReference>
<feature type="domain" description="Nephrocystin 3-like N-terminal" evidence="5">
    <location>
        <begin position="10"/>
        <end position="123"/>
    </location>
</feature>
<name>A0ABR3SFJ6_9PEZI</name>
<feature type="repeat" description="ANK" evidence="3">
    <location>
        <begin position="518"/>
        <end position="550"/>
    </location>
</feature>
<dbReference type="Pfam" id="PF13637">
    <property type="entry name" value="Ank_4"/>
    <property type="match status" value="1"/>
</dbReference>
<dbReference type="InterPro" id="IPR002110">
    <property type="entry name" value="Ankyrin_rpt"/>
</dbReference>
<protein>
    <recommendedName>
        <fullName evidence="8">Ankyrin repeat protein</fullName>
    </recommendedName>
</protein>
<dbReference type="PROSITE" id="PS50088">
    <property type="entry name" value="ANK_REPEAT"/>
    <property type="match status" value="4"/>
</dbReference>
<dbReference type="SUPFAM" id="SSF48403">
    <property type="entry name" value="Ankyrin repeat"/>
    <property type="match status" value="1"/>
</dbReference>
<feature type="repeat" description="ANK" evidence="3">
    <location>
        <begin position="585"/>
        <end position="617"/>
    </location>
</feature>
<feature type="domain" description="GPI inositol-deacylase winged helix" evidence="4">
    <location>
        <begin position="239"/>
        <end position="330"/>
    </location>
</feature>
<comment type="caution">
    <text evidence="6">The sequence shown here is derived from an EMBL/GenBank/DDBJ whole genome shotgun (WGS) entry which is preliminary data.</text>
</comment>
<evidence type="ECO:0000313" key="7">
    <source>
        <dbReference type="Proteomes" id="UP001521116"/>
    </source>
</evidence>
<dbReference type="InterPro" id="IPR050889">
    <property type="entry name" value="Dendritic_Spine_Reg/Scaffold"/>
</dbReference>
<dbReference type="Gene3D" id="1.25.40.20">
    <property type="entry name" value="Ankyrin repeat-containing domain"/>
    <property type="match status" value="1"/>
</dbReference>
<dbReference type="Pfam" id="PF24883">
    <property type="entry name" value="NPHP3_N"/>
    <property type="match status" value="1"/>
</dbReference>
<dbReference type="Pfam" id="PF12796">
    <property type="entry name" value="Ank_2"/>
    <property type="match status" value="1"/>
</dbReference>
<proteinExistence type="predicted"/>
<feature type="repeat" description="ANK" evidence="3">
    <location>
        <begin position="618"/>
        <end position="650"/>
    </location>
</feature>
<evidence type="ECO:0000259" key="5">
    <source>
        <dbReference type="Pfam" id="PF24883"/>
    </source>
</evidence>
<keyword evidence="2 3" id="KW-0040">ANK repeat</keyword>